<feature type="chain" id="PRO_5045269453" evidence="1">
    <location>
        <begin position="19"/>
        <end position="144"/>
    </location>
</feature>
<gene>
    <name evidence="2" type="ORF">RI845_12090</name>
</gene>
<proteinExistence type="predicted"/>
<accession>A0ABY9TG69</accession>
<evidence type="ECO:0000313" key="3">
    <source>
        <dbReference type="Proteomes" id="UP001248581"/>
    </source>
</evidence>
<dbReference type="RefSeq" id="WP_348386422.1">
    <property type="nucleotide sequence ID" value="NZ_CP134146.1"/>
</dbReference>
<sequence length="144" mass="16614">MIKIFTFLAILLSFSALTKEECVTEEKLNTLLNSGQLDLLLKPKFTFEKSLEEMDFLSVIRDSLNVNDETQLLLIENIDLTIDSEINLIILSIQSGIINKELKNHKKYIKRVIKDIEVSREKYPSNNGSTSLEKFKYLVEMVEV</sequence>
<evidence type="ECO:0000313" key="2">
    <source>
        <dbReference type="EMBL" id="WNC67258.1"/>
    </source>
</evidence>
<feature type="signal peptide" evidence="1">
    <location>
        <begin position="1"/>
        <end position="18"/>
    </location>
</feature>
<organism evidence="2 3">
    <name type="scientific">Thalassotalea nanhaiensis</name>
    <dbReference type="NCBI Taxonomy" id="3065648"/>
    <lineage>
        <taxon>Bacteria</taxon>
        <taxon>Pseudomonadati</taxon>
        <taxon>Pseudomonadota</taxon>
        <taxon>Gammaproteobacteria</taxon>
        <taxon>Alteromonadales</taxon>
        <taxon>Colwelliaceae</taxon>
        <taxon>Thalassotalea</taxon>
    </lineage>
</organism>
<protein>
    <submittedName>
        <fullName evidence="2">Uncharacterized protein</fullName>
    </submittedName>
</protein>
<evidence type="ECO:0000256" key="1">
    <source>
        <dbReference type="SAM" id="SignalP"/>
    </source>
</evidence>
<dbReference type="Proteomes" id="UP001248581">
    <property type="component" value="Chromosome"/>
</dbReference>
<reference evidence="3" key="1">
    <citation type="submission" date="2023-09" db="EMBL/GenBank/DDBJ databases">
        <authorList>
            <person name="Li S."/>
            <person name="Li X."/>
            <person name="Zhang C."/>
            <person name="Zhao Z."/>
        </authorList>
    </citation>
    <scope>NUCLEOTIDE SEQUENCE [LARGE SCALE GENOMIC DNA]</scope>
    <source>
        <strain evidence="3">SQ345</strain>
    </source>
</reference>
<name>A0ABY9TG69_9GAMM</name>
<dbReference type="EMBL" id="CP134146">
    <property type="protein sequence ID" value="WNC67258.1"/>
    <property type="molecule type" value="Genomic_DNA"/>
</dbReference>
<keyword evidence="1" id="KW-0732">Signal</keyword>
<keyword evidence="3" id="KW-1185">Reference proteome</keyword>